<organism evidence="1 2">
    <name type="scientific">Meloidogyne enterolobii</name>
    <name type="common">Root-knot nematode worm</name>
    <name type="synonym">Meloidogyne mayaguensis</name>
    <dbReference type="NCBI Taxonomy" id="390850"/>
    <lineage>
        <taxon>Eukaryota</taxon>
        <taxon>Metazoa</taxon>
        <taxon>Ecdysozoa</taxon>
        <taxon>Nematoda</taxon>
        <taxon>Chromadorea</taxon>
        <taxon>Rhabditida</taxon>
        <taxon>Tylenchina</taxon>
        <taxon>Tylenchomorpha</taxon>
        <taxon>Tylenchoidea</taxon>
        <taxon>Meloidogynidae</taxon>
        <taxon>Meloidogyninae</taxon>
        <taxon>Meloidogyne</taxon>
    </lineage>
</organism>
<keyword evidence="2" id="KW-1185">Reference proteome</keyword>
<dbReference type="Proteomes" id="UP001497535">
    <property type="component" value="Unassembled WGS sequence"/>
</dbReference>
<reference evidence="1" key="1">
    <citation type="submission" date="2023-11" db="EMBL/GenBank/DDBJ databases">
        <authorList>
            <person name="Poullet M."/>
        </authorList>
    </citation>
    <scope>NUCLEOTIDE SEQUENCE</scope>
    <source>
        <strain evidence="1">E1834</strain>
    </source>
</reference>
<accession>A0ACB0ZYA4</accession>
<dbReference type="EMBL" id="CAVMJV010000052">
    <property type="protein sequence ID" value="CAK5083863.1"/>
    <property type="molecule type" value="Genomic_DNA"/>
</dbReference>
<proteinExistence type="predicted"/>
<comment type="caution">
    <text evidence="1">The sequence shown here is derived from an EMBL/GenBank/DDBJ whole genome shotgun (WGS) entry which is preliminary data.</text>
</comment>
<protein>
    <submittedName>
        <fullName evidence="1">Uncharacterized protein</fullName>
    </submittedName>
</protein>
<sequence>MLKTLQEAESEEYIIYPAIFSPIEEFKHIIINLPLFYLQNKVQVKNSLNRKECEFIKRHLVLDPYTMVPTTSFYLFYFNIGEKKILKAKLEEFVINPYFVYIIGEESKNRREREYLGVDVVDLLNTEDGDVVGPPQKHILLLQMVSFV</sequence>
<evidence type="ECO:0000313" key="1">
    <source>
        <dbReference type="EMBL" id="CAK5083863.1"/>
    </source>
</evidence>
<name>A0ACB0ZYA4_MELEN</name>
<evidence type="ECO:0000313" key="2">
    <source>
        <dbReference type="Proteomes" id="UP001497535"/>
    </source>
</evidence>
<gene>
    <name evidence="1" type="ORF">MENTE1834_LOCUS31238</name>
</gene>